<dbReference type="EMBL" id="LXQA010338329">
    <property type="protein sequence ID" value="MCI45003.1"/>
    <property type="molecule type" value="Genomic_DNA"/>
</dbReference>
<keyword evidence="3" id="KW-1185">Reference proteome</keyword>
<comment type="caution">
    <text evidence="2">The sequence shown here is derived from an EMBL/GenBank/DDBJ whole genome shotgun (WGS) entry which is preliminary data.</text>
</comment>
<sequence>METQTPSSSTNISTTILIDPPTTSTNIPPTIPIIDTNPENAQNAENCHGPNIIPAEIQAENAQNTPSTSTDNLFPAENA</sequence>
<feature type="region of interest" description="Disordered" evidence="1">
    <location>
        <begin position="1"/>
        <end position="27"/>
    </location>
</feature>
<proteinExistence type="predicted"/>
<evidence type="ECO:0000256" key="1">
    <source>
        <dbReference type="SAM" id="MobiDB-lite"/>
    </source>
</evidence>
<evidence type="ECO:0000313" key="2">
    <source>
        <dbReference type="EMBL" id="MCI45003.1"/>
    </source>
</evidence>
<accession>A0A392S7U7</accession>
<dbReference type="Proteomes" id="UP000265520">
    <property type="component" value="Unassembled WGS sequence"/>
</dbReference>
<feature type="region of interest" description="Disordered" evidence="1">
    <location>
        <begin position="58"/>
        <end position="79"/>
    </location>
</feature>
<evidence type="ECO:0000313" key="3">
    <source>
        <dbReference type="Proteomes" id="UP000265520"/>
    </source>
</evidence>
<name>A0A392S7U7_9FABA</name>
<reference evidence="2 3" key="1">
    <citation type="journal article" date="2018" name="Front. Plant Sci.">
        <title>Red Clover (Trifolium pratense) and Zigzag Clover (T. medium) - A Picture of Genomic Similarities and Differences.</title>
        <authorList>
            <person name="Dluhosova J."/>
            <person name="Istvanek J."/>
            <person name="Nedelnik J."/>
            <person name="Repkova J."/>
        </authorList>
    </citation>
    <scope>NUCLEOTIDE SEQUENCE [LARGE SCALE GENOMIC DNA]</scope>
    <source>
        <strain evidence="3">cv. 10/8</strain>
        <tissue evidence="2">Leaf</tissue>
    </source>
</reference>
<feature type="compositionally biased region" description="Polar residues" evidence="1">
    <location>
        <begin position="60"/>
        <end position="72"/>
    </location>
</feature>
<dbReference type="AlphaFoldDB" id="A0A392S7U7"/>
<protein>
    <submittedName>
        <fullName evidence="2">Uncharacterized protein</fullName>
    </submittedName>
</protein>
<organism evidence="2 3">
    <name type="scientific">Trifolium medium</name>
    <dbReference type="NCBI Taxonomy" id="97028"/>
    <lineage>
        <taxon>Eukaryota</taxon>
        <taxon>Viridiplantae</taxon>
        <taxon>Streptophyta</taxon>
        <taxon>Embryophyta</taxon>
        <taxon>Tracheophyta</taxon>
        <taxon>Spermatophyta</taxon>
        <taxon>Magnoliopsida</taxon>
        <taxon>eudicotyledons</taxon>
        <taxon>Gunneridae</taxon>
        <taxon>Pentapetalae</taxon>
        <taxon>rosids</taxon>
        <taxon>fabids</taxon>
        <taxon>Fabales</taxon>
        <taxon>Fabaceae</taxon>
        <taxon>Papilionoideae</taxon>
        <taxon>50 kb inversion clade</taxon>
        <taxon>NPAAA clade</taxon>
        <taxon>Hologalegina</taxon>
        <taxon>IRL clade</taxon>
        <taxon>Trifolieae</taxon>
        <taxon>Trifolium</taxon>
    </lineage>
</organism>